<evidence type="ECO:0008006" key="5">
    <source>
        <dbReference type="Google" id="ProtNLM"/>
    </source>
</evidence>
<dbReference type="GeneID" id="93013221"/>
<dbReference type="HOGENOM" id="CLU_2328136_0_0_7"/>
<reference evidence="3 4" key="1">
    <citation type="journal article" date="2004" name="Science">
        <title>A predator unmasked: life cycle of Bdellovibrio bacteriovorus from a genomic perspective.</title>
        <authorList>
            <person name="Rendulic S."/>
            <person name="Jagtap P."/>
            <person name="Rosinus A."/>
            <person name="Eppinger M."/>
            <person name="Baar C."/>
            <person name="Lanz C."/>
            <person name="Keller H."/>
            <person name="Lambert C."/>
            <person name="Evans K.J."/>
            <person name="Goesmann A."/>
            <person name="Meyer F."/>
            <person name="Sockett R.E."/>
            <person name="Schuster S.C."/>
        </authorList>
    </citation>
    <scope>NUCLEOTIDE SEQUENCE [LARGE SCALE GENOMIC DNA]</scope>
    <source>
        <strain evidence="4">ATCC 15356 / DSM 50701 / NCIMB 9529 / HD100</strain>
    </source>
</reference>
<dbReference type="STRING" id="264462.Bd2296"/>
<organism evidence="3 4">
    <name type="scientific">Bdellovibrio bacteriovorus (strain ATCC 15356 / DSM 50701 / NCIMB 9529 / HD100)</name>
    <dbReference type="NCBI Taxonomy" id="264462"/>
    <lineage>
        <taxon>Bacteria</taxon>
        <taxon>Pseudomonadati</taxon>
        <taxon>Bdellovibrionota</taxon>
        <taxon>Bdellovibrionia</taxon>
        <taxon>Bdellovibrionales</taxon>
        <taxon>Pseudobdellovibrionaceae</taxon>
        <taxon>Bdellovibrio</taxon>
    </lineage>
</organism>
<dbReference type="KEGG" id="bba:Bd2296"/>
<protein>
    <recommendedName>
        <fullName evidence="5">Phosphate starvation-inducible protein PsiF</fullName>
    </recommendedName>
</protein>
<evidence type="ECO:0000313" key="4">
    <source>
        <dbReference type="Proteomes" id="UP000008080"/>
    </source>
</evidence>
<dbReference type="RefSeq" id="WP_011164722.1">
    <property type="nucleotide sequence ID" value="NC_005363.1"/>
</dbReference>
<proteinExistence type="predicted"/>
<keyword evidence="4" id="KW-1185">Reference proteome</keyword>
<gene>
    <name evidence="3" type="ordered locus">Bd2296</name>
</gene>
<evidence type="ECO:0000256" key="1">
    <source>
        <dbReference type="SAM" id="MobiDB-lite"/>
    </source>
</evidence>
<dbReference type="Proteomes" id="UP000008080">
    <property type="component" value="Chromosome"/>
</dbReference>
<keyword evidence="2" id="KW-0732">Signal</keyword>
<dbReference type="AlphaFoldDB" id="Q6MKT7"/>
<feature type="chain" id="PRO_5004276648" description="Phosphate starvation-inducible protein PsiF" evidence="2">
    <location>
        <begin position="23"/>
        <end position="98"/>
    </location>
</feature>
<sequence>MKAFIGSFIVVLACLSFETSIAADQQHKEHHPDEKGMPMKAKGSGMMDMHEMMSQCMKMHNDEKMCGHQTMEECKAKMAHGECEKMMKAGPAPKKQKK</sequence>
<feature type="compositionally biased region" description="Basic and acidic residues" evidence="1">
    <location>
        <begin position="25"/>
        <end position="37"/>
    </location>
</feature>
<feature type="signal peptide" evidence="2">
    <location>
        <begin position="1"/>
        <end position="22"/>
    </location>
</feature>
<evidence type="ECO:0000313" key="3">
    <source>
        <dbReference type="EMBL" id="CAE80120.1"/>
    </source>
</evidence>
<name>Q6MKT7_BDEBA</name>
<feature type="region of interest" description="Disordered" evidence="1">
    <location>
        <begin position="24"/>
        <end position="44"/>
    </location>
</feature>
<evidence type="ECO:0000256" key="2">
    <source>
        <dbReference type="SAM" id="SignalP"/>
    </source>
</evidence>
<accession>Q6MKT7</accession>
<dbReference type="EMBL" id="BX842652">
    <property type="protein sequence ID" value="CAE80120.1"/>
    <property type="molecule type" value="Genomic_DNA"/>
</dbReference>